<name>A0ABS2TTA5_9ACTN</name>
<feature type="region of interest" description="Disordered" evidence="1">
    <location>
        <begin position="68"/>
        <end position="89"/>
    </location>
</feature>
<protein>
    <submittedName>
        <fullName evidence="2">Uncharacterized protein</fullName>
    </submittedName>
</protein>
<keyword evidence="3" id="KW-1185">Reference proteome</keyword>
<organism evidence="2 3">
    <name type="scientific">Actinacidiphila acididurans</name>
    <dbReference type="NCBI Taxonomy" id="2784346"/>
    <lineage>
        <taxon>Bacteria</taxon>
        <taxon>Bacillati</taxon>
        <taxon>Actinomycetota</taxon>
        <taxon>Actinomycetes</taxon>
        <taxon>Kitasatosporales</taxon>
        <taxon>Streptomycetaceae</taxon>
        <taxon>Actinacidiphila</taxon>
    </lineage>
</organism>
<proteinExistence type="predicted"/>
<evidence type="ECO:0000256" key="1">
    <source>
        <dbReference type="SAM" id="MobiDB-lite"/>
    </source>
</evidence>
<evidence type="ECO:0000313" key="2">
    <source>
        <dbReference type="EMBL" id="MBM9506554.1"/>
    </source>
</evidence>
<dbReference type="Proteomes" id="UP000749040">
    <property type="component" value="Unassembled WGS sequence"/>
</dbReference>
<gene>
    <name evidence="2" type="ORF">ITX44_18735</name>
</gene>
<evidence type="ECO:0000313" key="3">
    <source>
        <dbReference type="Proteomes" id="UP000749040"/>
    </source>
</evidence>
<accession>A0ABS2TTA5</accession>
<feature type="compositionally biased region" description="Basic and acidic residues" evidence="1">
    <location>
        <begin position="12"/>
        <end position="25"/>
    </location>
</feature>
<reference evidence="2 3" key="1">
    <citation type="submission" date="2021-01" db="EMBL/GenBank/DDBJ databases">
        <title>Streptomyces acididurans sp. nov., isolated from a peat swamp forest soil.</title>
        <authorList>
            <person name="Chantavorakit T."/>
            <person name="Duangmal K."/>
        </authorList>
    </citation>
    <scope>NUCLEOTIDE SEQUENCE [LARGE SCALE GENOMIC DNA]</scope>
    <source>
        <strain evidence="2 3">KK5PA1</strain>
    </source>
</reference>
<dbReference type="EMBL" id="JADKYB010000009">
    <property type="protein sequence ID" value="MBM9506554.1"/>
    <property type="molecule type" value="Genomic_DNA"/>
</dbReference>
<sequence>MDARWMQQRVYGADHDDPDPGPRAGHEYVELVGGPLDGLLLDVTGIPPADRPGGAALVTEIGSFGPGGRAWYGPRPGRPHAWAWQGDTP</sequence>
<feature type="region of interest" description="Disordered" evidence="1">
    <location>
        <begin position="1"/>
        <end position="25"/>
    </location>
</feature>
<comment type="caution">
    <text evidence="2">The sequence shown here is derived from an EMBL/GenBank/DDBJ whole genome shotgun (WGS) entry which is preliminary data.</text>
</comment>
<dbReference type="RefSeq" id="WP_205358416.1">
    <property type="nucleotide sequence ID" value="NZ_JADKYB010000009.1"/>
</dbReference>